<dbReference type="AlphaFoldDB" id="A0AAV0XKP5"/>
<dbReference type="EMBL" id="CARXXK010000005">
    <property type="protein sequence ID" value="CAI6368328.1"/>
    <property type="molecule type" value="Genomic_DNA"/>
</dbReference>
<evidence type="ECO:0000313" key="1">
    <source>
        <dbReference type="EMBL" id="CAI6368328.1"/>
    </source>
</evidence>
<dbReference type="Proteomes" id="UP001160148">
    <property type="component" value="Unassembled WGS sequence"/>
</dbReference>
<organism evidence="1 2">
    <name type="scientific">Macrosiphum euphorbiae</name>
    <name type="common">potato aphid</name>
    <dbReference type="NCBI Taxonomy" id="13131"/>
    <lineage>
        <taxon>Eukaryota</taxon>
        <taxon>Metazoa</taxon>
        <taxon>Ecdysozoa</taxon>
        <taxon>Arthropoda</taxon>
        <taxon>Hexapoda</taxon>
        <taxon>Insecta</taxon>
        <taxon>Pterygota</taxon>
        <taxon>Neoptera</taxon>
        <taxon>Paraneoptera</taxon>
        <taxon>Hemiptera</taxon>
        <taxon>Sternorrhyncha</taxon>
        <taxon>Aphidomorpha</taxon>
        <taxon>Aphidoidea</taxon>
        <taxon>Aphididae</taxon>
        <taxon>Macrosiphini</taxon>
        <taxon>Macrosiphum</taxon>
    </lineage>
</organism>
<sequence length="67" mass="7817">MTPFKLTFGTEMKHPDLLPLCSLIKEEYAKSFFGKKRSRTQEAKQCILKAQQEQNKTFDHRRVAATD</sequence>
<keyword evidence="2" id="KW-1185">Reference proteome</keyword>
<accession>A0AAV0XKP5</accession>
<gene>
    <name evidence="1" type="ORF">MEUPH1_LOCUS22699</name>
</gene>
<reference evidence="1 2" key="1">
    <citation type="submission" date="2023-01" db="EMBL/GenBank/DDBJ databases">
        <authorList>
            <person name="Whitehead M."/>
        </authorList>
    </citation>
    <scope>NUCLEOTIDE SEQUENCE [LARGE SCALE GENOMIC DNA]</scope>
</reference>
<name>A0AAV0XKP5_9HEMI</name>
<protein>
    <submittedName>
        <fullName evidence="1">Uncharacterized protein</fullName>
    </submittedName>
</protein>
<proteinExistence type="predicted"/>
<comment type="caution">
    <text evidence="1">The sequence shown here is derived from an EMBL/GenBank/DDBJ whole genome shotgun (WGS) entry which is preliminary data.</text>
</comment>
<evidence type="ECO:0000313" key="2">
    <source>
        <dbReference type="Proteomes" id="UP001160148"/>
    </source>
</evidence>